<gene>
    <name evidence="2" type="ORF">QZM52_20390</name>
</gene>
<dbReference type="SMART" id="SM01252">
    <property type="entry name" value="KilA-N"/>
    <property type="match status" value="1"/>
</dbReference>
<dbReference type="Pfam" id="PF04383">
    <property type="entry name" value="KilA-N"/>
    <property type="match status" value="1"/>
</dbReference>
<accession>A0ABT8PGU2</accession>
<dbReference type="EMBL" id="JAUJSQ010000007">
    <property type="protein sequence ID" value="MDN7933648.1"/>
    <property type="molecule type" value="Genomic_DNA"/>
</dbReference>
<evidence type="ECO:0000313" key="2">
    <source>
        <dbReference type="EMBL" id="MDN7933648.1"/>
    </source>
</evidence>
<evidence type="ECO:0000259" key="1">
    <source>
        <dbReference type="PROSITE" id="PS51301"/>
    </source>
</evidence>
<name>A0ABT8PGU2_9BURK</name>
<protein>
    <submittedName>
        <fullName evidence="2">KilA-N domain-containing protein</fullName>
    </submittedName>
</protein>
<dbReference type="Proteomes" id="UP001171606">
    <property type="component" value="Unassembled WGS sequence"/>
</dbReference>
<dbReference type="PROSITE" id="PS51301">
    <property type="entry name" value="KILA_N"/>
    <property type="match status" value="1"/>
</dbReference>
<dbReference type="InterPro" id="IPR017880">
    <property type="entry name" value="KilA_N"/>
</dbReference>
<dbReference type="RefSeq" id="WP_301756122.1">
    <property type="nucleotide sequence ID" value="NZ_JAUJSQ010000007.1"/>
</dbReference>
<comment type="caution">
    <text evidence="2">The sequence shown here is derived from an EMBL/GenBank/DDBJ whole genome shotgun (WGS) entry which is preliminary data.</text>
</comment>
<evidence type="ECO:0000313" key="3">
    <source>
        <dbReference type="Proteomes" id="UP001171606"/>
    </source>
</evidence>
<sequence length="203" mass="21672">MQALAIPQDSFTIGTYSIRTVDGLFSLNDLHKASGGAAKHRPAYFLSNDQTKALVAEIDQGRDSGLAVKSMHGGSNPGTYGCRELVIAYAAWISPAFHLNVIRVFLAATAPQVTQQSLPLTAIPDGRPSVDFLQALAEKGRYEMTVLANGAVAFVPVAEDAIIVTESQLPKMLAQEGVCRHQLSEILAVVAGRITSIGKRHDC</sequence>
<organism evidence="2 3">
    <name type="scientific">Burkholderia metallica</name>
    <dbReference type="NCBI Taxonomy" id="488729"/>
    <lineage>
        <taxon>Bacteria</taxon>
        <taxon>Pseudomonadati</taxon>
        <taxon>Pseudomonadota</taxon>
        <taxon>Betaproteobacteria</taxon>
        <taxon>Burkholderiales</taxon>
        <taxon>Burkholderiaceae</taxon>
        <taxon>Burkholderia</taxon>
        <taxon>Burkholderia cepacia complex</taxon>
    </lineage>
</organism>
<proteinExistence type="predicted"/>
<feature type="domain" description="KilA-N" evidence="1">
    <location>
        <begin position="5"/>
        <end position="108"/>
    </location>
</feature>
<reference evidence="2" key="1">
    <citation type="submission" date="2023-07" db="EMBL/GenBank/DDBJ databases">
        <title>A collection of bacterial strains from the Burkholderia cepacia Research Laboratory and Repository.</title>
        <authorList>
            <person name="Lipuma J."/>
            <person name="Spilker T."/>
            <person name="Caverly L."/>
        </authorList>
    </citation>
    <scope>NUCLEOTIDE SEQUENCE</scope>
    <source>
        <strain evidence="2">AU42020</strain>
    </source>
</reference>
<keyword evidence="3" id="KW-1185">Reference proteome</keyword>
<dbReference type="InterPro" id="IPR018004">
    <property type="entry name" value="KilA/APSES_HTH"/>
</dbReference>